<protein>
    <recommendedName>
        <fullName evidence="3">HTH merR-type domain-containing protein</fullName>
    </recommendedName>
</protein>
<dbReference type="AlphaFoldDB" id="K8PLN6"/>
<dbReference type="Proteomes" id="UP000001095">
    <property type="component" value="Unassembled WGS sequence"/>
</dbReference>
<dbReference type="EMBL" id="AGWY01000003">
    <property type="protein sequence ID" value="EKS40415.1"/>
    <property type="molecule type" value="Genomic_DNA"/>
</dbReference>
<comment type="caution">
    <text evidence="1">The sequence shown here is derived from an EMBL/GenBank/DDBJ whole genome shotgun (WGS) entry which is preliminary data.</text>
</comment>
<evidence type="ECO:0000313" key="2">
    <source>
        <dbReference type="Proteomes" id="UP000001095"/>
    </source>
</evidence>
<dbReference type="HOGENOM" id="CLU_2766666_0_0_5"/>
<evidence type="ECO:0008006" key="3">
    <source>
        <dbReference type="Google" id="ProtNLM"/>
    </source>
</evidence>
<reference evidence="1 2" key="1">
    <citation type="submission" date="2012-04" db="EMBL/GenBank/DDBJ databases">
        <title>The Genome Sequence of Afipia clevelandensis ATCC 49720.</title>
        <authorList>
            <consortium name="The Broad Institute Genome Sequencing Platform"/>
            <person name="Earl A."/>
            <person name="Ward D."/>
            <person name="Feldgarden M."/>
            <person name="Gevers D."/>
            <person name="Huys G."/>
            <person name="Walker B."/>
            <person name="Young S.K."/>
            <person name="Zeng Q."/>
            <person name="Gargeya S."/>
            <person name="Fitzgerald M."/>
            <person name="Haas B."/>
            <person name="Abouelleil A."/>
            <person name="Alvarado L."/>
            <person name="Arachchi H.M."/>
            <person name="Berlin A."/>
            <person name="Chapman S.B."/>
            <person name="Goldberg J."/>
            <person name="Griggs A."/>
            <person name="Gujja S."/>
            <person name="Hansen M."/>
            <person name="Howarth C."/>
            <person name="Imamovic A."/>
            <person name="Larimer J."/>
            <person name="McCowen C."/>
            <person name="Montmayeur A."/>
            <person name="Murphy C."/>
            <person name="Neiman D."/>
            <person name="Pearson M."/>
            <person name="Priest M."/>
            <person name="Roberts A."/>
            <person name="Saif S."/>
            <person name="Shea T."/>
            <person name="Sisk P."/>
            <person name="Sykes S."/>
            <person name="Wortman J."/>
            <person name="Nusbaum C."/>
            <person name="Birren B."/>
        </authorList>
    </citation>
    <scope>NUCLEOTIDE SEQUENCE [LARGE SCALE GENOMIC DNA]</scope>
    <source>
        <strain evidence="1 2">ATCC 49720</strain>
    </source>
</reference>
<dbReference type="PATRIC" id="fig|883079.3.peg.886"/>
<accession>K8PLN6</accession>
<proteinExistence type="predicted"/>
<keyword evidence="2" id="KW-1185">Reference proteome</keyword>
<dbReference type="InterPro" id="IPR009061">
    <property type="entry name" value="DNA-bd_dom_put_sf"/>
</dbReference>
<organism evidence="1 2">
    <name type="scientific">Afipia clevelandensis ATCC 49720</name>
    <dbReference type="NCBI Taxonomy" id="883079"/>
    <lineage>
        <taxon>Bacteria</taxon>
        <taxon>Pseudomonadati</taxon>
        <taxon>Pseudomonadota</taxon>
        <taxon>Alphaproteobacteria</taxon>
        <taxon>Hyphomicrobiales</taxon>
        <taxon>Nitrobacteraceae</taxon>
        <taxon>Afipia</taxon>
    </lineage>
</organism>
<sequence length="69" mass="7890">MTDAPIKLKQYKRRPIRLRYPRKEAMAILGLSMSTIIRREKAGMLTPIKDVPGGGVYYSHAEIMRMARG</sequence>
<evidence type="ECO:0000313" key="1">
    <source>
        <dbReference type="EMBL" id="EKS40415.1"/>
    </source>
</evidence>
<dbReference type="SUPFAM" id="SSF46955">
    <property type="entry name" value="Putative DNA-binding domain"/>
    <property type="match status" value="1"/>
</dbReference>
<gene>
    <name evidence="1" type="ORF">HMPREF9696_00866</name>
</gene>
<dbReference type="RefSeq" id="WP_002711732.1">
    <property type="nucleotide sequence ID" value="NZ_KB375281.1"/>
</dbReference>
<name>K8PLN6_9BRAD</name>